<dbReference type="CDD" id="cd02523">
    <property type="entry name" value="PC_cytidylyltransferase"/>
    <property type="match status" value="1"/>
</dbReference>
<keyword evidence="1" id="KW-0808">Transferase</keyword>
<dbReference type="CDD" id="cd05151">
    <property type="entry name" value="ChoK-like"/>
    <property type="match status" value="1"/>
</dbReference>
<dbReference type="Gene3D" id="3.90.550.10">
    <property type="entry name" value="Spore Coat Polysaccharide Biosynthesis Protein SpsA, Chain A"/>
    <property type="match status" value="1"/>
</dbReference>
<dbReference type="PANTHER" id="PTHR43584:SF5">
    <property type="entry name" value="PROTEIN LICC"/>
    <property type="match status" value="1"/>
</dbReference>
<keyword evidence="2" id="KW-0548">Nucleotidyltransferase</keyword>
<evidence type="ECO:0000256" key="2">
    <source>
        <dbReference type="ARBA" id="ARBA00022695"/>
    </source>
</evidence>
<dbReference type="InterPro" id="IPR011009">
    <property type="entry name" value="Kinase-like_dom_sf"/>
</dbReference>
<dbReference type="InterPro" id="IPR025877">
    <property type="entry name" value="MobA-like_NTP_Trfase"/>
</dbReference>
<sequence>MPMQGDAYMLSEIEFRVVRAAAVDAVAPGIALGLSAAGDPMVLDGRTLDALVSHGLIDAAGHCTQAGLDALAPYKVDNAVILAAGLSTRFAPISYKKPKGVLEVHGEVLIERQIRQLHDAGIDDVTIVVGYMKEYFFYLEDEYGVRIVVNPDFAARNNHASLNVARDLLANTYVCVSDNYFSENPFHAYERHAYYAAQRATGATEEWCASIDDDGRIVDVAVGGRDAWVMVGQAYFDRAFSERFAPLIEKATACPDDADALWEDVFAAHLDELDMRLVPYAPGTIFEFDSIDELRAFDPQFITNVDSDALVHITHTLGCGIEDVYDFYPLSEGLTNLSCHFRVKDGAEGAGEYVYRNPGVGTEDLIDRASEMEAQMLARDLGLDETFVYEDPDAGWKISRFIPDCRPLNAHDPVELSRAMAYARDLHAADGRLARSFDYYDEGCRYIELIQAKRCIDIPRFWDMADRARKVRAYARADGGEPCVTHNDFFELNFLVGADDALYLIDWEYAGMGDYANDLGTFTVCSKLSHDEFVAALEAYFGHEPTLAEKRHVAAFVGLAGWCWSVWSIYKEFEGENVGEWSYVYRSYAKEYLARALEWYEGDEA</sequence>
<gene>
    <name evidence="5" type="ORF">HMPREF0762_01736</name>
</gene>
<dbReference type="EMBL" id="ACUX02000018">
    <property type="protein sequence ID" value="EEZ60612.1"/>
    <property type="molecule type" value="Genomic_DNA"/>
</dbReference>
<dbReference type="STRING" id="649764.HMPREF0762_01736"/>
<name>D0WIR1_SLAES</name>
<dbReference type="eggNOG" id="COG0510">
    <property type="taxonomic scope" value="Bacteria"/>
</dbReference>
<proteinExistence type="predicted"/>
<dbReference type="Pfam" id="PF01636">
    <property type="entry name" value="APH"/>
    <property type="match status" value="1"/>
</dbReference>
<dbReference type="eggNOG" id="COG4750">
    <property type="taxonomic scope" value="Bacteria"/>
</dbReference>
<dbReference type="SUPFAM" id="SSF56112">
    <property type="entry name" value="Protein kinase-like (PK-like)"/>
    <property type="match status" value="1"/>
</dbReference>
<evidence type="ECO:0000256" key="1">
    <source>
        <dbReference type="ARBA" id="ARBA00022679"/>
    </source>
</evidence>
<protein>
    <submittedName>
        <fullName evidence="5">Phosphotransferase enzyme family</fullName>
    </submittedName>
</protein>
<evidence type="ECO:0000259" key="4">
    <source>
        <dbReference type="Pfam" id="PF12804"/>
    </source>
</evidence>
<dbReference type="InterPro" id="IPR050065">
    <property type="entry name" value="GlmU-like"/>
</dbReference>
<evidence type="ECO:0000313" key="6">
    <source>
        <dbReference type="Proteomes" id="UP000006001"/>
    </source>
</evidence>
<dbReference type="Proteomes" id="UP000006001">
    <property type="component" value="Unassembled WGS sequence"/>
</dbReference>
<evidence type="ECO:0000313" key="5">
    <source>
        <dbReference type="EMBL" id="EEZ60612.1"/>
    </source>
</evidence>
<keyword evidence="6" id="KW-1185">Reference proteome</keyword>
<dbReference type="OrthoDB" id="179763at2"/>
<dbReference type="HOGENOM" id="CLU_467630_0_0_11"/>
<dbReference type="InterPro" id="IPR029044">
    <property type="entry name" value="Nucleotide-diphossugar_trans"/>
</dbReference>
<accession>D0WIR1</accession>
<dbReference type="InterPro" id="IPR002575">
    <property type="entry name" value="Aminoglycoside_PTrfase"/>
</dbReference>
<dbReference type="PANTHER" id="PTHR43584">
    <property type="entry name" value="NUCLEOTIDYL TRANSFERASE"/>
    <property type="match status" value="1"/>
</dbReference>
<feature type="domain" description="Aminoglycoside phosphotransferase" evidence="3">
    <location>
        <begin position="418"/>
        <end position="542"/>
    </location>
</feature>
<dbReference type="Pfam" id="PF12804">
    <property type="entry name" value="NTP_transf_3"/>
    <property type="match status" value="1"/>
</dbReference>
<evidence type="ECO:0000259" key="3">
    <source>
        <dbReference type="Pfam" id="PF01636"/>
    </source>
</evidence>
<dbReference type="SUPFAM" id="SSF53448">
    <property type="entry name" value="Nucleotide-diphospho-sugar transferases"/>
    <property type="match status" value="1"/>
</dbReference>
<reference evidence="5" key="1">
    <citation type="submission" date="2009-10" db="EMBL/GenBank/DDBJ databases">
        <authorList>
            <person name="Weinstock G."/>
            <person name="Sodergren E."/>
            <person name="Clifton S."/>
            <person name="Fulton L."/>
            <person name="Fulton B."/>
            <person name="Courtney L."/>
            <person name="Fronick C."/>
            <person name="Harrison M."/>
            <person name="Strong C."/>
            <person name="Farmer C."/>
            <person name="Delahaunty K."/>
            <person name="Markovic C."/>
            <person name="Hall O."/>
            <person name="Minx P."/>
            <person name="Tomlinson C."/>
            <person name="Mitreva M."/>
            <person name="Nelson J."/>
            <person name="Hou S."/>
            <person name="Wollam A."/>
            <person name="Pepin K.H."/>
            <person name="Johnson M."/>
            <person name="Bhonagiri V."/>
            <person name="Nash W.E."/>
            <person name="Warren W."/>
            <person name="Chinwalla A."/>
            <person name="Mardis E.R."/>
            <person name="Wilson R.K."/>
        </authorList>
    </citation>
    <scope>NUCLEOTIDE SEQUENCE [LARGE SCALE GENOMIC DNA]</scope>
    <source>
        <strain evidence="5">ATCC 700122</strain>
    </source>
</reference>
<feature type="domain" description="MobA-like NTP transferase" evidence="4">
    <location>
        <begin position="79"/>
        <end position="166"/>
    </location>
</feature>
<dbReference type="GO" id="GO:0016779">
    <property type="term" value="F:nucleotidyltransferase activity"/>
    <property type="evidence" value="ECO:0007669"/>
    <property type="project" value="UniProtKB-KW"/>
</dbReference>
<dbReference type="Gene3D" id="3.30.200.20">
    <property type="entry name" value="Phosphorylase Kinase, domain 1"/>
    <property type="match status" value="1"/>
</dbReference>
<comment type="caution">
    <text evidence="5">The sequence shown here is derived from an EMBL/GenBank/DDBJ whole genome shotgun (WGS) entry which is preliminary data.</text>
</comment>
<dbReference type="AlphaFoldDB" id="D0WIR1"/>
<dbReference type="Gene3D" id="3.90.1200.10">
    <property type="match status" value="1"/>
</dbReference>
<organism evidence="5 6">
    <name type="scientific">Slackia exigua (strain ATCC 700122 / DSM 15923 / CIP 105133 / JCM 11022 / KCTC 5966 / S-7)</name>
    <dbReference type="NCBI Taxonomy" id="649764"/>
    <lineage>
        <taxon>Bacteria</taxon>
        <taxon>Bacillati</taxon>
        <taxon>Actinomycetota</taxon>
        <taxon>Coriobacteriia</taxon>
        <taxon>Eggerthellales</taxon>
        <taxon>Eggerthellaceae</taxon>
        <taxon>Slackia</taxon>
    </lineage>
</organism>